<dbReference type="Pfam" id="PF07681">
    <property type="entry name" value="DoxX"/>
    <property type="match status" value="1"/>
</dbReference>
<comment type="similarity">
    <text evidence="2">Belongs to the DoxX family.</text>
</comment>
<gene>
    <name evidence="8" type="ORF">P343_13815</name>
</gene>
<keyword evidence="4 7" id="KW-0812">Transmembrane</keyword>
<dbReference type="PATRIC" id="fig|1395513.3.peg.2800"/>
<keyword evidence="9" id="KW-1185">Reference proteome</keyword>
<protein>
    <submittedName>
        <fullName evidence="8">Oxidoreductase</fullName>
    </submittedName>
</protein>
<evidence type="ECO:0000313" key="9">
    <source>
        <dbReference type="Proteomes" id="UP000018296"/>
    </source>
</evidence>
<dbReference type="PANTHER" id="PTHR33452">
    <property type="entry name" value="OXIDOREDUCTASE CATD-RELATED"/>
    <property type="match status" value="1"/>
</dbReference>
<dbReference type="STRING" id="1395513.P343_13815"/>
<sequence>MGLGLLIIRIVLGVTFSGHGTQKLFGWFGGHGIKGTGGFFDSIGIKPGIAMATMAGLSELVGGALFAIGLLTPLAALLITGTMVIAIATVHGKNGYWVTENGFEYNLLIIAVVVGVAFIGAGQYSLDALIF</sequence>
<keyword evidence="3" id="KW-1003">Cell membrane</keyword>
<keyword evidence="5 7" id="KW-1133">Transmembrane helix</keyword>
<dbReference type="AlphaFoldDB" id="V6IWP9"/>
<accession>V6IWP9</accession>
<dbReference type="EMBL" id="AWTC01000014">
    <property type="protein sequence ID" value="EST11031.1"/>
    <property type="molecule type" value="Genomic_DNA"/>
</dbReference>
<dbReference type="PANTHER" id="PTHR33452:SF10">
    <property type="entry name" value="OXIDOREDUCTASE MHQP-RELATED"/>
    <property type="match status" value="1"/>
</dbReference>
<evidence type="ECO:0000256" key="4">
    <source>
        <dbReference type="ARBA" id="ARBA00022692"/>
    </source>
</evidence>
<dbReference type="InterPro" id="IPR032808">
    <property type="entry name" value="DoxX"/>
</dbReference>
<dbReference type="InterPro" id="IPR051907">
    <property type="entry name" value="DoxX-like_oxidoreductase"/>
</dbReference>
<reference evidence="8 9" key="1">
    <citation type="journal article" date="2013" name="Genome Announc.">
        <title>Genome Sequence of Sporolactobacillus laevolacticus DSM442, an Efficient Polymer-Grade D-Lactate Producer from Agricultural Waste Cottonseed as a Nitrogen Source.</title>
        <authorList>
            <person name="Wang H."/>
            <person name="Wang L."/>
            <person name="Ju J."/>
            <person name="Yu B."/>
            <person name="Ma Y."/>
        </authorList>
    </citation>
    <scope>NUCLEOTIDE SEQUENCE [LARGE SCALE GENOMIC DNA]</scope>
    <source>
        <strain evidence="8 9">DSM 442</strain>
    </source>
</reference>
<keyword evidence="6 7" id="KW-0472">Membrane</keyword>
<dbReference type="GO" id="GO:0005886">
    <property type="term" value="C:plasma membrane"/>
    <property type="evidence" value="ECO:0007669"/>
    <property type="project" value="UniProtKB-SubCell"/>
</dbReference>
<evidence type="ECO:0000256" key="3">
    <source>
        <dbReference type="ARBA" id="ARBA00022475"/>
    </source>
</evidence>
<comment type="subcellular location">
    <subcellularLocation>
        <location evidence="1">Cell membrane</location>
        <topology evidence="1">Multi-pass membrane protein</topology>
    </subcellularLocation>
</comment>
<evidence type="ECO:0000313" key="8">
    <source>
        <dbReference type="EMBL" id="EST11031.1"/>
    </source>
</evidence>
<organism evidence="8 9">
    <name type="scientific">Sporolactobacillus laevolacticus DSM 442</name>
    <dbReference type="NCBI Taxonomy" id="1395513"/>
    <lineage>
        <taxon>Bacteria</taxon>
        <taxon>Bacillati</taxon>
        <taxon>Bacillota</taxon>
        <taxon>Bacilli</taxon>
        <taxon>Bacillales</taxon>
        <taxon>Sporolactobacillaceae</taxon>
        <taxon>Sporolactobacillus</taxon>
    </lineage>
</organism>
<evidence type="ECO:0000256" key="7">
    <source>
        <dbReference type="SAM" id="Phobius"/>
    </source>
</evidence>
<dbReference type="Proteomes" id="UP000018296">
    <property type="component" value="Unassembled WGS sequence"/>
</dbReference>
<evidence type="ECO:0000256" key="2">
    <source>
        <dbReference type="ARBA" id="ARBA00006679"/>
    </source>
</evidence>
<evidence type="ECO:0000256" key="6">
    <source>
        <dbReference type="ARBA" id="ARBA00023136"/>
    </source>
</evidence>
<feature type="transmembrane region" description="Helical" evidence="7">
    <location>
        <begin position="103"/>
        <end position="126"/>
    </location>
</feature>
<dbReference type="eggNOG" id="COG2259">
    <property type="taxonomic scope" value="Bacteria"/>
</dbReference>
<feature type="transmembrane region" description="Helical" evidence="7">
    <location>
        <begin position="64"/>
        <end position="91"/>
    </location>
</feature>
<name>V6IWP9_9BACL</name>
<evidence type="ECO:0000256" key="1">
    <source>
        <dbReference type="ARBA" id="ARBA00004651"/>
    </source>
</evidence>
<proteinExistence type="inferred from homology"/>
<evidence type="ECO:0000256" key="5">
    <source>
        <dbReference type="ARBA" id="ARBA00022989"/>
    </source>
</evidence>
<comment type="caution">
    <text evidence="8">The sequence shown here is derived from an EMBL/GenBank/DDBJ whole genome shotgun (WGS) entry which is preliminary data.</text>
</comment>